<dbReference type="EMBL" id="AP015041">
    <property type="protein sequence ID" value="BAT94876.1"/>
    <property type="molecule type" value="Genomic_DNA"/>
</dbReference>
<evidence type="ECO:0000313" key="2">
    <source>
        <dbReference type="Proteomes" id="UP000291084"/>
    </source>
</evidence>
<reference evidence="1 2" key="1">
    <citation type="journal article" date="2015" name="Sci. Rep.">
        <title>The power of single molecule real-time sequencing technology in the de novo assembly of a eukaryotic genome.</title>
        <authorList>
            <person name="Sakai H."/>
            <person name="Naito K."/>
            <person name="Ogiso-Tanaka E."/>
            <person name="Takahashi Y."/>
            <person name="Iseki K."/>
            <person name="Muto C."/>
            <person name="Satou K."/>
            <person name="Teruya K."/>
            <person name="Shiroma A."/>
            <person name="Shimoji M."/>
            <person name="Hirano T."/>
            <person name="Itoh T."/>
            <person name="Kaga A."/>
            <person name="Tomooka N."/>
        </authorList>
    </citation>
    <scope>NUCLEOTIDE SEQUENCE [LARGE SCALE GENOMIC DNA]</scope>
    <source>
        <strain evidence="2">cv. Shumari</strain>
    </source>
</reference>
<dbReference type="AlphaFoldDB" id="A0A0S3SPT7"/>
<keyword evidence="2" id="KW-1185">Reference proteome</keyword>
<protein>
    <submittedName>
        <fullName evidence="1">Uncharacterized protein</fullName>
    </submittedName>
</protein>
<organism evidence="1 2">
    <name type="scientific">Vigna angularis var. angularis</name>
    <dbReference type="NCBI Taxonomy" id="157739"/>
    <lineage>
        <taxon>Eukaryota</taxon>
        <taxon>Viridiplantae</taxon>
        <taxon>Streptophyta</taxon>
        <taxon>Embryophyta</taxon>
        <taxon>Tracheophyta</taxon>
        <taxon>Spermatophyta</taxon>
        <taxon>Magnoliopsida</taxon>
        <taxon>eudicotyledons</taxon>
        <taxon>Gunneridae</taxon>
        <taxon>Pentapetalae</taxon>
        <taxon>rosids</taxon>
        <taxon>fabids</taxon>
        <taxon>Fabales</taxon>
        <taxon>Fabaceae</taxon>
        <taxon>Papilionoideae</taxon>
        <taxon>50 kb inversion clade</taxon>
        <taxon>NPAAA clade</taxon>
        <taxon>indigoferoid/millettioid clade</taxon>
        <taxon>Phaseoleae</taxon>
        <taxon>Vigna</taxon>
    </lineage>
</organism>
<dbReference type="Proteomes" id="UP000291084">
    <property type="component" value="Chromosome 8"/>
</dbReference>
<name>A0A0S3SPT7_PHAAN</name>
<accession>A0A0S3SPT7</accession>
<sequence length="100" mass="11149">MIYCSSLICNGWWKRCHYDGGNHCINGNALTPSSDGVGGGAASSHTPHGFDLNLPTLLIEISRSKLSSWWTLRMCSGKLRHRHQNVGRSFTMSYRLINVI</sequence>
<proteinExistence type="predicted"/>
<gene>
    <name evidence="1" type="primary">Vigan.08G152400</name>
    <name evidence="1" type="ORF">VIGAN_08152400</name>
</gene>
<evidence type="ECO:0000313" key="1">
    <source>
        <dbReference type="EMBL" id="BAT94876.1"/>
    </source>
</evidence>